<dbReference type="EMBL" id="KI912111">
    <property type="protein sequence ID" value="ETS82518.1"/>
    <property type="molecule type" value="Genomic_DNA"/>
</dbReference>
<dbReference type="InterPro" id="IPR001128">
    <property type="entry name" value="Cyt_P450"/>
</dbReference>
<dbReference type="InterPro" id="IPR050364">
    <property type="entry name" value="Cytochrome_P450_fung"/>
</dbReference>
<comment type="similarity">
    <text evidence="1">Belongs to the cytochrome P450 family.</text>
</comment>
<dbReference type="Gene3D" id="1.10.630.10">
    <property type="entry name" value="Cytochrome P450"/>
    <property type="match status" value="1"/>
</dbReference>
<dbReference type="PANTHER" id="PTHR46300">
    <property type="entry name" value="P450, PUTATIVE (EUROFUNG)-RELATED-RELATED"/>
    <property type="match status" value="1"/>
</dbReference>
<accession>W3X8R9</accession>
<dbReference type="AlphaFoldDB" id="W3X8R9"/>
<evidence type="ECO:0000256" key="1">
    <source>
        <dbReference type="ARBA" id="ARBA00010617"/>
    </source>
</evidence>
<evidence type="ECO:0000313" key="6">
    <source>
        <dbReference type="EMBL" id="ETS82518.1"/>
    </source>
</evidence>
<dbReference type="GO" id="GO:0016705">
    <property type="term" value="F:oxidoreductase activity, acting on paired donors, with incorporation or reduction of molecular oxygen"/>
    <property type="evidence" value="ECO:0007669"/>
    <property type="project" value="InterPro"/>
</dbReference>
<dbReference type="GO" id="GO:0005506">
    <property type="term" value="F:iron ion binding"/>
    <property type="evidence" value="ECO:0007669"/>
    <property type="project" value="InterPro"/>
</dbReference>
<dbReference type="InParanoid" id="W3X8R9"/>
<dbReference type="RefSeq" id="XP_007831166.1">
    <property type="nucleotide sequence ID" value="XM_007832975.1"/>
</dbReference>
<dbReference type="GO" id="GO:0020037">
    <property type="term" value="F:heme binding"/>
    <property type="evidence" value="ECO:0007669"/>
    <property type="project" value="InterPro"/>
</dbReference>
<dbReference type="Pfam" id="PF00067">
    <property type="entry name" value="p450"/>
    <property type="match status" value="1"/>
</dbReference>
<dbReference type="HOGENOM" id="CLU_2073984_0_0_1"/>
<gene>
    <name evidence="6" type="ORF">PFICI_04394</name>
</gene>
<keyword evidence="2" id="KW-0479">Metal-binding</keyword>
<evidence type="ECO:0008006" key="8">
    <source>
        <dbReference type="Google" id="ProtNLM"/>
    </source>
</evidence>
<dbReference type="InterPro" id="IPR036396">
    <property type="entry name" value="Cyt_P450_sf"/>
</dbReference>
<sequence length="118" mass="13305">MLTQDDVYQGYISPKGTVVLANTWAIHNDEAEYDQPELFIPDRFMDNEYGARFPVDGKMDDHRRTSYAFGAVRRVCPGQRLAKNSLMLNMAKIAWAFGSAPEPSTWTTTSAPPTQIVF</sequence>
<keyword evidence="3" id="KW-0560">Oxidoreductase</keyword>
<dbReference type="Proteomes" id="UP000030651">
    <property type="component" value="Unassembled WGS sequence"/>
</dbReference>
<reference evidence="7" key="1">
    <citation type="journal article" date="2015" name="BMC Genomics">
        <title>Genomic and transcriptomic analysis of the endophytic fungus Pestalotiopsis fici reveals its lifestyle and high potential for synthesis of natural products.</title>
        <authorList>
            <person name="Wang X."/>
            <person name="Zhang X."/>
            <person name="Liu L."/>
            <person name="Xiang M."/>
            <person name="Wang W."/>
            <person name="Sun X."/>
            <person name="Che Y."/>
            <person name="Guo L."/>
            <person name="Liu G."/>
            <person name="Guo L."/>
            <person name="Wang C."/>
            <person name="Yin W.B."/>
            <person name="Stadler M."/>
            <person name="Zhang X."/>
            <person name="Liu X."/>
        </authorList>
    </citation>
    <scope>NUCLEOTIDE SEQUENCE [LARGE SCALE GENOMIC DNA]</scope>
    <source>
        <strain evidence="7">W106-1 / CGMCC3.15140</strain>
    </source>
</reference>
<evidence type="ECO:0000256" key="5">
    <source>
        <dbReference type="ARBA" id="ARBA00023033"/>
    </source>
</evidence>
<dbReference type="GO" id="GO:0004497">
    <property type="term" value="F:monooxygenase activity"/>
    <property type="evidence" value="ECO:0007669"/>
    <property type="project" value="UniProtKB-KW"/>
</dbReference>
<evidence type="ECO:0000256" key="2">
    <source>
        <dbReference type="ARBA" id="ARBA00022723"/>
    </source>
</evidence>
<evidence type="ECO:0000256" key="4">
    <source>
        <dbReference type="ARBA" id="ARBA00023004"/>
    </source>
</evidence>
<dbReference type="eggNOG" id="KOG0156">
    <property type="taxonomic scope" value="Eukaryota"/>
</dbReference>
<dbReference type="GeneID" id="19269407"/>
<keyword evidence="7" id="KW-1185">Reference proteome</keyword>
<dbReference type="OrthoDB" id="1103324at2759"/>
<evidence type="ECO:0000256" key="3">
    <source>
        <dbReference type="ARBA" id="ARBA00023002"/>
    </source>
</evidence>
<name>W3X8R9_PESFW</name>
<dbReference type="KEGG" id="pfy:PFICI_04394"/>
<protein>
    <recommendedName>
        <fullName evidence="8">Cytochrome P450</fullName>
    </recommendedName>
</protein>
<dbReference type="PANTHER" id="PTHR46300:SF2">
    <property type="entry name" value="CYTOCHROME P450 MONOOXYGENASE ALNH-RELATED"/>
    <property type="match status" value="1"/>
</dbReference>
<proteinExistence type="inferred from homology"/>
<dbReference type="OMA" id="MDDHRRT"/>
<evidence type="ECO:0000313" key="7">
    <source>
        <dbReference type="Proteomes" id="UP000030651"/>
    </source>
</evidence>
<organism evidence="6 7">
    <name type="scientific">Pestalotiopsis fici (strain W106-1 / CGMCC3.15140)</name>
    <dbReference type="NCBI Taxonomy" id="1229662"/>
    <lineage>
        <taxon>Eukaryota</taxon>
        <taxon>Fungi</taxon>
        <taxon>Dikarya</taxon>
        <taxon>Ascomycota</taxon>
        <taxon>Pezizomycotina</taxon>
        <taxon>Sordariomycetes</taxon>
        <taxon>Xylariomycetidae</taxon>
        <taxon>Amphisphaeriales</taxon>
        <taxon>Sporocadaceae</taxon>
        <taxon>Pestalotiopsis</taxon>
    </lineage>
</organism>
<keyword evidence="5" id="KW-0503">Monooxygenase</keyword>
<dbReference type="SUPFAM" id="SSF48264">
    <property type="entry name" value="Cytochrome P450"/>
    <property type="match status" value="1"/>
</dbReference>
<keyword evidence="4" id="KW-0408">Iron</keyword>